<dbReference type="InterPro" id="IPR008915">
    <property type="entry name" value="Peptidase_M50"/>
</dbReference>
<comment type="caution">
    <text evidence="13">The sequence shown here is derived from an EMBL/GenBank/DDBJ whole genome shotgun (WGS) entry which is preliminary data.</text>
</comment>
<evidence type="ECO:0000256" key="3">
    <source>
        <dbReference type="ARBA" id="ARBA00007931"/>
    </source>
</evidence>
<sequence>MSIVLTVIVLIVMFSLIVGVHEFGHLLFARLFRVPVYQYSIGMGPVIKKWRRGETHFALRWLLIGGFVHLAGTIPLFMKGKPVFAAIENGRCIRFVGRKGSIRRVWAGEIVKVVPAVILPDAIRDKNGKVYIFRSDAKMVIGDSFYPLEKTGNRLIDKPVWQQVIVFVAGATFNFILAYILIVIIAFFTQTRGIGYDFLVSLKIVIEILKATLVAVCHIITPHGINKQLGGTVYLIGEVHQQIRAGLPNTLEMLTIFTAFMSLSIGLMNLLPVPPLDGFLVIRVSVDRITGWSYVVLNSLTMLGTLALLTLSVVVNARTLLEMIH</sequence>
<keyword evidence="14" id="KW-1185">Reference proteome</keyword>
<reference evidence="14" key="1">
    <citation type="journal article" date="2019" name="Int. J. Syst. Evol. Microbiol.">
        <title>The Global Catalogue of Microorganisms (GCM) 10K type strain sequencing project: providing services to taxonomists for standard genome sequencing and annotation.</title>
        <authorList>
            <consortium name="The Broad Institute Genomics Platform"/>
            <consortium name="The Broad Institute Genome Sequencing Center for Infectious Disease"/>
            <person name="Wu L."/>
            <person name="Ma J."/>
        </authorList>
    </citation>
    <scope>NUCLEOTIDE SEQUENCE [LARGE SCALE GENOMIC DNA]</scope>
    <source>
        <strain evidence="14">CGMCC 1.12286</strain>
    </source>
</reference>
<dbReference type="Proteomes" id="UP001597079">
    <property type="component" value="Unassembled WGS sequence"/>
</dbReference>
<keyword evidence="5 11" id="KW-0812">Transmembrane</keyword>
<evidence type="ECO:0000256" key="10">
    <source>
        <dbReference type="ARBA" id="ARBA00023136"/>
    </source>
</evidence>
<feature type="domain" description="Peptidase M50" evidence="12">
    <location>
        <begin position="10"/>
        <end position="291"/>
    </location>
</feature>
<organism evidence="13 14">
    <name type="scientific">Alicyclobacillus fodiniaquatilis</name>
    <dbReference type="NCBI Taxonomy" id="1661150"/>
    <lineage>
        <taxon>Bacteria</taxon>
        <taxon>Bacillati</taxon>
        <taxon>Bacillota</taxon>
        <taxon>Bacilli</taxon>
        <taxon>Bacillales</taxon>
        <taxon>Alicyclobacillaceae</taxon>
        <taxon>Alicyclobacillus</taxon>
    </lineage>
</organism>
<evidence type="ECO:0000256" key="7">
    <source>
        <dbReference type="ARBA" id="ARBA00022833"/>
    </source>
</evidence>
<evidence type="ECO:0000256" key="5">
    <source>
        <dbReference type="ARBA" id="ARBA00022692"/>
    </source>
</evidence>
<keyword evidence="6" id="KW-0378">Hydrolase</keyword>
<evidence type="ECO:0000256" key="4">
    <source>
        <dbReference type="ARBA" id="ARBA00022670"/>
    </source>
</evidence>
<dbReference type="PANTHER" id="PTHR42837:SF2">
    <property type="entry name" value="MEMBRANE METALLOPROTEASE ARASP2, CHLOROPLASTIC-RELATED"/>
    <property type="match status" value="1"/>
</dbReference>
<keyword evidence="9" id="KW-0482">Metalloprotease</keyword>
<proteinExistence type="inferred from homology"/>
<feature type="transmembrane region" description="Helical" evidence="11">
    <location>
        <begin position="291"/>
        <end position="315"/>
    </location>
</feature>
<evidence type="ECO:0000313" key="13">
    <source>
        <dbReference type="EMBL" id="MFD1676032.1"/>
    </source>
</evidence>
<dbReference type="EMBL" id="JBHUCX010000043">
    <property type="protein sequence ID" value="MFD1676032.1"/>
    <property type="molecule type" value="Genomic_DNA"/>
</dbReference>
<feature type="transmembrane region" description="Helical" evidence="11">
    <location>
        <begin position="164"/>
        <end position="188"/>
    </location>
</feature>
<dbReference type="InterPro" id="IPR004387">
    <property type="entry name" value="Pept_M50_Zn"/>
</dbReference>
<evidence type="ECO:0000256" key="2">
    <source>
        <dbReference type="ARBA" id="ARBA00004141"/>
    </source>
</evidence>
<keyword evidence="7" id="KW-0862">Zinc</keyword>
<comment type="subcellular location">
    <subcellularLocation>
        <location evidence="2">Membrane</location>
        <topology evidence="2">Multi-pass membrane protein</topology>
    </subcellularLocation>
</comment>
<feature type="transmembrane region" description="Helical" evidence="11">
    <location>
        <begin position="200"/>
        <end position="220"/>
    </location>
</feature>
<name>A0ABW4JI50_9BACL</name>
<feature type="transmembrane region" description="Helical" evidence="11">
    <location>
        <begin position="251"/>
        <end position="271"/>
    </location>
</feature>
<dbReference type="PANTHER" id="PTHR42837">
    <property type="entry name" value="REGULATOR OF SIGMA-E PROTEASE RSEP"/>
    <property type="match status" value="1"/>
</dbReference>
<evidence type="ECO:0000256" key="8">
    <source>
        <dbReference type="ARBA" id="ARBA00022989"/>
    </source>
</evidence>
<evidence type="ECO:0000256" key="11">
    <source>
        <dbReference type="SAM" id="Phobius"/>
    </source>
</evidence>
<evidence type="ECO:0000256" key="1">
    <source>
        <dbReference type="ARBA" id="ARBA00001947"/>
    </source>
</evidence>
<evidence type="ECO:0000256" key="9">
    <source>
        <dbReference type="ARBA" id="ARBA00023049"/>
    </source>
</evidence>
<accession>A0ABW4JI50</accession>
<dbReference type="GO" id="GO:0008233">
    <property type="term" value="F:peptidase activity"/>
    <property type="evidence" value="ECO:0007669"/>
    <property type="project" value="UniProtKB-KW"/>
</dbReference>
<gene>
    <name evidence="13" type="ORF">ACFSB2_15110</name>
</gene>
<evidence type="ECO:0000259" key="12">
    <source>
        <dbReference type="Pfam" id="PF02163"/>
    </source>
</evidence>
<comment type="cofactor">
    <cofactor evidence="1">
        <name>Zn(2+)</name>
        <dbReference type="ChEBI" id="CHEBI:29105"/>
    </cofactor>
</comment>
<comment type="similarity">
    <text evidence="3">Belongs to the peptidase M50B family.</text>
</comment>
<evidence type="ECO:0000256" key="6">
    <source>
        <dbReference type="ARBA" id="ARBA00022801"/>
    </source>
</evidence>
<dbReference type="Pfam" id="PF02163">
    <property type="entry name" value="Peptidase_M50"/>
    <property type="match status" value="1"/>
</dbReference>
<dbReference type="GO" id="GO:0006508">
    <property type="term" value="P:proteolysis"/>
    <property type="evidence" value="ECO:0007669"/>
    <property type="project" value="UniProtKB-KW"/>
</dbReference>
<keyword evidence="10 11" id="KW-0472">Membrane</keyword>
<dbReference type="RefSeq" id="WP_377943925.1">
    <property type="nucleotide sequence ID" value="NZ_JBHUCX010000043.1"/>
</dbReference>
<evidence type="ECO:0000313" key="14">
    <source>
        <dbReference type="Proteomes" id="UP001597079"/>
    </source>
</evidence>
<protein>
    <submittedName>
        <fullName evidence="13">Site-2 protease family protein</fullName>
    </submittedName>
</protein>
<feature type="transmembrane region" description="Helical" evidence="11">
    <location>
        <begin position="58"/>
        <end position="78"/>
    </location>
</feature>
<keyword evidence="4 13" id="KW-0645">Protease</keyword>
<keyword evidence="8 11" id="KW-1133">Transmembrane helix</keyword>